<dbReference type="EMBL" id="LXQA011206067">
    <property type="protein sequence ID" value="MCI88926.1"/>
    <property type="molecule type" value="Genomic_DNA"/>
</dbReference>
<proteinExistence type="predicted"/>
<keyword evidence="2" id="KW-1185">Reference proteome</keyword>
<evidence type="ECO:0000313" key="1">
    <source>
        <dbReference type="EMBL" id="MCI88926.1"/>
    </source>
</evidence>
<dbReference type="AlphaFoldDB" id="A0A392VKP9"/>
<dbReference type="Proteomes" id="UP000265520">
    <property type="component" value="Unassembled WGS sequence"/>
</dbReference>
<sequence>LGKTRIRALSLSEKCLAKRARKNQAAGLARENSKSLCLCSLILAKAR</sequence>
<organism evidence="1 2">
    <name type="scientific">Trifolium medium</name>
    <dbReference type="NCBI Taxonomy" id="97028"/>
    <lineage>
        <taxon>Eukaryota</taxon>
        <taxon>Viridiplantae</taxon>
        <taxon>Streptophyta</taxon>
        <taxon>Embryophyta</taxon>
        <taxon>Tracheophyta</taxon>
        <taxon>Spermatophyta</taxon>
        <taxon>Magnoliopsida</taxon>
        <taxon>eudicotyledons</taxon>
        <taxon>Gunneridae</taxon>
        <taxon>Pentapetalae</taxon>
        <taxon>rosids</taxon>
        <taxon>fabids</taxon>
        <taxon>Fabales</taxon>
        <taxon>Fabaceae</taxon>
        <taxon>Papilionoideae</taxon>
        <taxon>50 kb inversion clade</taxon>
        <taxon>NPAAA clade</taxon>
        <taxon>Hologalegina</taxon>
        <taxon>IRL clade</taxon>
        <taxon>Trifolieae</taxon>
        <taxon>Trifolium</taxon>
    </lineage>
</organism>
<evidence type="ECO:0000313" key="2">
    <source>
        <dbReference type="Proteomes" id="UP000265520"/>
    </source>
</evidence>
<protein>
    <submittedName>
        <fullName evidence="1">Uncharacterized protein</fullName>
    </submittedName>
</protein>
<reference evidence="1 2" key="1">
    <citation type="journal article" date="2018" name="Front. Plant Sci.">
        <title>Red Clover (Trifolium pratense) and Zigzag Clover (T. medium) - A Picture of Genomic Similarities and Differences.</title>
        <authorList>
            <person name="Dluhosova J."/>
            <person name="Istvanek J."/>
            <person name="Nedelnik J."/>
            <person name="Repkova J."/>
        </authorList>
    </citation>
    <scope>NUCLEOTIDE SEQUENCE [LARGE SCALE GENOMIC DNA]</scope>
    <source>
        <strain evidence="2">cv. 10/8</strain>
        <tissue evidence="1">Leaf</tissue>
    </source>
</reference>
<feature type="non-terminal residue" evidence="1">
    <location>
        <position position="1"/>
    </location>
</feature>
<name>A0A392VKP9_9FABA</name>
<accession>A0A392VKP9</accession>
<comment type="caution">
    <text evidence="1">The sequence shown here is derived from an EMBL/GenBank/DDBJ whole genome shotgun (WGS) entry which is preliminary data.</text>
</comment>